<dbReference type="SUPFAM" id="SSF54909">
    <property type="entry name" value="Dimeric alpha+beta barrel"/>
    <property type="match status" value="1"/>
</dbReference>
<organism evidence="1 2">
    <name type="scientific">Streptomyces ficellus</name>
    <dbReference type="NCBI Taxonomy" id="1977088"/>
    <lineage>
        <taxon>Bacteria</taxon>
        <taxon>Bacillati</taxon>
        <taxon>Actinomycetota</taxon>
        <taxon>Actinomycetes</taxon>
        <taxon>Kitasatosporales</taxon>
        <taxon>Streptomycetaceae</taxon>
        <taxon>Streptomyces</taxon>
    </lineage>
</organism>
<dbReference type="EMBL" id="JAUEPL010000004">
    <property type="protein sequence ID" value="MDN3293340.1"/>
    <property type="molecule type" value="Genomic_DNA"/>
</dbReference>
<accession>A0ABT7Z1G8</accession>
<gene>
    <name evidence="1" type="ORF">QWM81_04605</name>
</gene>
<sequence>MFVRTTYATGDPAALDDAVRKITTEGRDPLVQQPGFRGLGLFVDRELGKLLTKTWWQDEESLRASAERVRELRARMLSPFATTMAVDNWEAAAATRPEPVGEGACFRLTRVEFDPSQTDLVVDAFKKDVLPRLQAMRGYLGGSLLIDRARGRGTVGAIYADRDSLVASRGPVAKLRGEAAATGQATVRSIEEFDVVTVEPVKPQS</sequence>
<protein>
    <recommendedName>
        <fullName evidence="3">ABM domain-containing protein</fullName>
    </recommendedName>
</protein>
<name>A0ABT7Z1G8_9ACTN</name>
<dbReference type="Proteomes" id="UP001174050">
    <property type="component" value="Unassembled WGS sequence"/>
</dbReference>
<evidence type="ECO:0000313" key="1">
    <source>
        <dbReference type="EMBL" id="MDN3293340.1"/>
    </source>
</evidence>
<evidence type="ECO:0008006" key="3">
    <source>
        <dbReference type="Google" id="ProtNLM"/>
    </source>
</evidence>
<dbReference type="RefSeq" id="WP_290110194.1">
    <property type="nucleotide sequence ID" value="NZ_JAUEPL010000004.1"/>
</dbReference>
<evidence type="ECO:0000313" key="2">
    <source>
        <dbReference type="Proteomes" id="UP001174050"/>
    </source>
</evidence>
<keyword evidence="2" id="KW-1185">Reference proteome</keyword>
<dbReference type="InterPro" id="IPR011008">
    <property type="entry name" value="Dimeric_a/b-barrel"/>
</dbReference>
<reference evidence="1" key="1">
    <citation type="submission" date="2023-06" db="EMBL/GenBank/DDBJ databases">
        <title>WGS-Sequencing of Streptomyces ficellus isolate 21 collected from sand in Gara Djebilet Iron Mine in Algeria.</title>
        <authorList>
            <person name="Zegers G.P."/>
            <person name="Gomez A."/>
            <person name="Gueddou A."/>
            <person name="Zahara A.F."/>
            <person name="Worth M."/>
            <person name="Sevigny J.L."/>
            <person name="Tisa L."/>
        </authorList>
    </citation>
    <scope>NUCLEOTIDE SEQUENCE</scope>
    <source>
        <strain evidence="1">AS11</strain>
    </source>
</reference>
<comment type="caution">
    <text evidence="1">The sequence shown here is derived from an EMBL/GenBank/DDBJ whole genome shotgun (WGS) entry which is preliminary data.</text>
</comment>
<proteinExistence type="predicted"/>